<reference evidence="3" key="1">
    <citation type="journal article" date="2019" name="Int. J. Syst. Evol. Microbiol.">
        <title>The Global Catalogue of Microorganisms (GCM) 10K type strain sequencing project: providing services to taxonomists for standard genome sequencing and annotation.</title>
        <authorList>
            <consortium name="The Broad Institute Genomics Platform"/>
            <consortium name="The Broad Institute Genome Sequencing Center for Infectious Disease"/>
            <person name="Wu L."/>
            <person name="Ma J."/>
        </authorList>
    </citation>
    <scope>NUCLEOTIDE SEQUENCE [LARGE SCALE GENOMIC DNA]</scope>
    <source>
        <strain evidence="3">JCM 12165</strain>
    </source>
</reference>
<dbReference type="Proteomes" id="UP001597145">
    <property type="component" value="Unassembled WGS sequence"/>
</dbReference>
<comment type="caution">
    <text evidence="2">The sequence shown here is derived from an EMBL/GenBank/DDBJ whole genome shotgun (WGS) entry which is preliminary data.</text>
</comment>
<evidence type="ECO:0000313" key="2">
    <source>
        <dbReference type="EMBL" id="MFD1528726.1"/>
    </source>
</evidence>
<keyword evidence="1" id="KW-1133">Transmembrane helix</keyword>
<feature type="transmembrane region" description="Helical" evidence="1">
    <location>
        <begin position="88"/>
        <end position="108"/>
    </location>
</feature>
<feature type="transmembrane region" description="Helical" evidence="1">
    <location>
        <begin position="65"/>
        <end position="82"/>
    </location>
</feature>
<organism evidence="2 3">
    <name type="scientific">Pseudonocardia aurantiaca</name>
    <dbReference type="NCBI Taxonomy" id="75290"/>
    <lineage>
        <taxon>Bacteria</taxon>
        <taxon>Bacillati</taxon>
        <taxon>Actinomycetota</taxon>
        <taxon>Actinomycetes</taxon>
        <taxon>Pseudonocardiales</taxon>
        <taxon>Pseudonocardiaceae</taxon>
        <taxon>Pseudonocardia</taxon>
    </lineage>
</organism>
<evidence type="ECO:0000313" key="3">
    <source>
        <dbReference type="Proteomes" id="UP001597145"/>
    </source>
</evidence>
<gene>
    <name evidence="2" type="ORF">ACFSCY_04655</name>
</gene>
<sequence length="111" mass="11114">MLAALAVWVLAVPIAGIDLAAAPIGGVVAPVGPVAVAAGPLFAGLSGWALLALLERRTARPRRTWTVVAVAVLALSLVNPLVGGMGAASVLTLVTMHLVTGAVLIALLPRR</sequence>
<name>A0ABW4FDT3_9PSEU</name>
<keyword evidence="1" id="KW-0812">Transmembrane</keyword>
<keyword evidence="3" id="KW-1185">Reference proteome</keyword>
<proteinExistence type="predicted"/>
<keyword evidence="1" id="KW-0472">Membrane</keyword>
<protein>
    <submittedName>
        <fullName evidence="2">DUF6069 family protein</fullName>
    </submittedName>
</protein>
<dbReference type="EMBL" id="JBHUCP010000003">
    <property type="protein sequence ID" value="MFD1528726.1"/>
    <property type="molecule type" value="Genomic_DNA"/>
</dbReference>
<dbReference type="Pfam" id="PF19545">
    <property type="entry name" value="DUF6069"/>
    <property type="match status" value="1"/>
</dbReference>
<accession>A0ABW4FDT3</accession>
<feature type="transmembrane region" description="Helical" evidence="1">
    <location>
        <begin position="30"/>
        <end position="53"/>
    </location>
</feature>
<dbReference type="RefSeq" id="WP_343970075.1">
    <property type="nucleotide sequence ID" value="NZ_BAAAJG010000001.1"/>
</dbReference>
<evidence type="ECO:0000256" key="1">
    <source>
        <dbReference type="SAM" id="Phobius"/>
    </source>
</evidence>
<dbReference type="InterPro" id="IPR045713">
    <property type="entry name" value="DUF6069"/>
</dbReference>